<gene>
    <name evidence="5" type="ORF">DC045_22935</name>
</gene>
<sequence length="344" mass="38161">MQGITRLLCTSILTLTSPLAWASDANIQARQQWYEGIATGYQSLTTEAGELAESARDYCQNPAEGSREHVEAAWLNAFLAWQKVRLVDFGPVENNNLSWQFQFWPDPKNLIARKAAYLIGNDEPITPSVINQSGVAVQGFPMIEYLLFDQEFNAGETSLPVARTCELLTNVAGHLKSNSDALMAGWQAFRPHYLETEQYFDTTIRAGMATLEILEERRLAQPMGLRGINKRNPYIADAWRSGKSLQTVAATVDGLNRYFLPGLEISLEAKGASDLADRIRKQFNEVQQNFPGAHLPLATALKEEDQFRALQSLYVDISQLTTLVNDQAAVALGVVRGFNSSDGD</sequence>
<proteinExistence type="predicted"/>
<dbReference type="AlphaFoldDB" id="A0A352J074"/>
<dbReference type="InterPro" id="IPR034984">
    <property type="entry name" value="Imelysin-like_IPPA"/>
</dbReference>
<dbReference type="EMBL" id="DNNA01000345">
    <property type="protein sequence ID" value="HBC37107.1"/>
    <property type="molecule type" value="Genomic_DNA"/>
</dbReference>
<dbReference type="Pfam" id="PF09375">
    <property type="entry name" value="Peptidase_M75"/>
    <property type="match status" value="1"/>
</dbReference>
<dbReference type="InterPro" id="IPR038352">
    <property type="entry name" value="Imelysin_sf"/>
</dbReference>
<dbReference type="CDD" id="cd14659">
    <property type="entry name" value="Imelysin-like_IPPA"/>
    <property type="match status" value="1"/>
</dbReference>
<evidence type="ECO:0000256" key="2">
    <source>
        <dbReference type="ARBA" id="ARBA00022729"/>
    </source>
</evidence>
<evidence type="ECO:0000259" key="4">
    <source>
        <dbReference type="Pfam" id="PF09375"/>
    </source>
</evidence>
<organism evidence="5 6">
    <name type="scientific">Marinobacter adhaerens</name>
    <dbReference type="NCBI Taxonomy" id="1033846"/>
    <lineage>
        <taxon>Bacteria</taxon>
        <taxon>Pseudomonadati</taxon>
        <taxon>Pseudomonadota</taxon>
        <taxon>Gammaproteobacteria</taxon>
        <taxon>Pseudomonadales</taxon>
        <taxon>Marinobacteraceae</taxon>
        <taxon>Marinobacter</taxon>
    </lineage>
</organism>
<dbReference type="Gene3D" id="1.20.1420.20">
    <property type="entry name" value="M75 peptidase, HXXE motif"/>
    <property type="match status" value="1"/>
</dbReference>
<evidence type="ECO:0000313" key="5">
    <source>
        <dbReference type="EMBL" id="HBC37107.1"/>
    </source>
</evidence>
<comment type="caution">
    <text evidence="5">The sequence shown here is derived from an EMBL/GenBank/DDBJ whole genome shotgun (WGS) entry which is preliminary data.</text>
</comment>
<evidence type="ECO:0000256" key="1">
    <source>
        <dbReference type="ARBA" id="ARBA00004196"/>
    </source>
</evidence>
<comment type="subcellular location">
    <subcellularLocation>
        <location evidence="1">Cell envelope</location>
    </subcellularLocation>
</comment>
<dbReference type="GO" id="GO:0030313">
    <property type="term" value="C:cell envelope"/>
    <property type="evidence" value="ECO:0007669"/>
    <property type="project" value="UniProtKB-SubCell"/>
</dbReference>
<dbReference type="Proteomes" id="UP000263489">
    <property type="component" value="Unassembled WGS sequence"/>
</dbReference>
<evidence type="ECO:0000256" key="3">
    <source>
        <dbReference type="SAM" id="SignalP"/>
    </source>
</evidence>
<protein>
    <recommendedName>
        <fullName evidence="4">Imelysin-like domain-containing protein</fullName>
    </recommendedName>
</protein>
<name>A0A352J074_9GAMM</name>
<feature type="signal peptide" evidence="3">
    <location>
        <begin position="1"/>
        <end position="22"/>
    </location>
</feature>
<feature type="chain" id="PRO_5016710372" description="Imelysin-like domain-containing protein" evidence="3">
    <location>
        <begin position="23"/>
        <end position="344"/>
    </location>
</feature>
<accession>A0A352J074</accession>
<reference evidence="5 6" key="1">
    <citation type="journal article" date="2018" name="Nat. Biotechnol.">
        <title>A standardized bacterial taxonomy based on genome phylogeny substantially revises the tree of life.</title>
        <authorList>
            <person name="Parks D.H."/>
            <person name="Chuvochina M."/>
            <person name="Waite D.W."/>
            <person name="Rinke C."/>
            <person name="Skarshewski A."/>
            <person name="Chaumeil P.A."/>
            <person name="Hugenholtz P."/>
        </authorList>
    </citation>
    <scope>NUCLEOTIDE SEQUENCE [LARGE SCALE GENOMIC DNA]</scope>
    <source>
        <strain evidence="5">UBA9380</strain>
    </source>
</reference>
<keyword evidence="2 3" id="KW-0732">Signal</keyword>
<evidence type="ECO:0000313" key="6">
    <source>
        <dbReference type="Proteomes" id="UP000263489"/>
    </source>
</evidence>
<dbReference type="InterPro" id="IPR018976">
    <property type="entry name" value="Imelysin-like"/>
</dbReference>
<feature type="domain" description="Imelysin-like" evidence="4">
    <location>
        <begin position="38"/>
        <end position="323"/>
    </location>
</feature>